<dbReference type="OrthoDB" id="9799640at2"/>
<keyword evidence="4" id="KW-0408">Iron</keyword>
<comment type="similarity">
    <text evidence="1">Belongs to the adrenodoxin/putidaredoxin family.</text>
</comment>
<evidence type="ECO:0000256" key="1">
    <source>
        <dbReference type="ARBA" id="ARBA00010914"/>
    </source>
</evidence>
<dbReference type="InterPro" id="IPR001055">
    <property type="entry name" value="Adrenodoxin-like"/>
</dbReference>
<keyword evidence="9" id="KW-1185">Reference proteome</keyword>
<evidence type="ECO:0000256" key="4">
    <source>
        <dbReference type="ARBA" id="ARBA00023004"/>
    </source>
</evidence>
<dbReference type="Pfam" id="PF00111">
    <property type="entry name" value="Fer2"/>
    <property type="match status" value="1"/>
</dbReference>
<evidence type="ECO:0000256" key="3">
    <source>
        <dbReference type="ARBA" id="ARBA00022723"/>
    </source>
</evidence>
<evidence type="ECO:0000259" key="7">
    <source>
        <dbReference type="PROSITE" id="PS51085"/>
    </source>
</evidence>
<dbReference type="InterPro" id="IPR001041">
    <property type="entry name" value="2Fe-2S_ferredoxin-type"/>
</dbReference>
<dbReference type="Proteomes" id="UP000198670">
    <property type="component" value="Unassembled WGS sequence"/>
</dbReference>
<evidence type="ECO:0000256" key="5">
    <source>
        <dbReference type="ARBA" id="ARBA00023014"/>
    </source>
</evidence>
<reference evidence="8 9" key="1">
    <citation type="submission" date="2016-10" db="EMBL/GenBank/DDBJ databases">
        <authorList>
            <person name="de Groot N.N."/>
        </authorList>
    </citation>
    <scope>NUCLEOTIDE SEQUENCE [LARGE SCALE GENOMIC DNA]</scope>
    <source>
        <strain evidence="8 9">RK1</strain>
    </source>
</reference>
<dbReference type="GO" id="GO:0009055">
    <property type="term" value="F:electron transfer activity"/>
    <property type="evidence" value="ECO:0007669"/>
    <property type="project" value="TreeGrafter"/>
</dbReference>
<accession>A0A1I3ICC9</accession>
<keyword evidence="3" id="KW-0479">Metal-binding</keyword>
<protein>
    <submittedName>
        <fullName evidence="8">Ferredoxin, 2Fe-2S</fullName>
    </submittedName>
</protein>
<sequence length="108" mass="11707">MEEIIHITVEDPQGGIRQLEIPEGISLSLMEVLRASEYDILATCGGMALCATCHIEVLEGSENLDPLSDAELDMLDTLPDAGDQSRLACQIRLNPALDGLKIRVFGNN</sequence>
<dbReference type="RefSeq" id="WP_090626309.1">
    <property type="nucleotide sequence ID" value="NZ_FOQO01000004.1"/>
</dbReference>
<dbReference type="Gene3D" id="3.10.20.30">
    <property type="match status" value="1"/>
</dbReference>
<gene>
    <name evidence="8" type="ORF">SAMN05444682_10432</name>
</gene>
<dbReference type="GO" id="GO:0051537">
    <property type="term" value="F:2 iron, 2 sulfur cluster binding"/>
    <property type="evidence" value="ECO:0007669"/>
    <property type="project" value="UniProtKB-KW"/>
</dbReference>
<dbReference type="EMBL" id="FOQO01000004">
    <property type="protein sequence ID" value="SFI45644.1"/>
    <property type="molecule type" value="Genomic_DNA"/>
</dbReference>
<evidence type="ECO:0000256" key="2">
    <source>
        <dbReference type="ARBA" id="ARBA00022714"/>
    </source>
</evidence>
<dbReference type="PRINTS" id="PR00355">
    <property type="entry name" value="ADRENODOXIN"/>
</dbReference>
<dbReference type="GO" id="GO:0046872">
    <property type="term" value="F:metal ion binding"/>
    <property type="evidence" value="ECO:0007669"/>
    <property type="project" value="UniProtKB-KW"/>
</dbReference>
<dbReference type="STRING" id="1477437.SAMN05444682_10432"/>
<evidence type="ECO:0000313" key="8">
    <source>
        <dbReference type="EMBL" id="SFI45644.1"/>
    </source>
</evidence>
<dbReference type="AlphaFoldDB" id="A0A1I3ICC9"/>
<keyword evidence="5" id="KW-0411">Iron-sulfur</keyword>
<dbReference type="PANTHER" id="PTHR23426:SF65">
    <property type="entry name" value="FERREDOXIN-2, MITOCHONDRIAL"/>
    <property type="match status" value="1"/>
</dbReference>
<evidence type="ECO:0000313" key="9">
    <source>
        <dbReference type="Proteomes" id="UP000198670"/>
    </source>
</evidence>
<dbReference type="GO" id="GO:0140647">
    <property type="term" value="P:P450-containing electron transport chain"/>
    <property type="evidence" value="ECO:0007669"/>
    <property type="project" value="InterPro"/>
</dbReference>
<name>A0A1I3ICC9_9SPHI</name>
<dbReference type="PROSITE" id="PS51085">
    <property type="entry name" value="2FE2S_FER_2"/>
    <property type="match status" value="1"/>
</dbReference>
<proteinExistence type="inferred from homology"/>
<keyword evidence="2" id="KW-0001">2Fe-2S</keyword>
<feature type="domain" description="2Fe-2S ferredoxin-type" evidence="7">
    <location>
        <begin position="3"/>
        <end position="108"/>
    </location>
</feature>
<evidence type="ECO:0000256" key="6">
    <source>
        <dbReference type="ARBA" id="ARBA00034078"/>
    </source>
</evidence>
<organism evidence="8 9">
    <name type="scientific">Parapedobacter indicus</name>
    <dbReference type="NCBI Taxonomy" id="1477437"/>
    <lineage>
        <taxon>Bacteria</taxon>
        <taxon>Pseudomonadati</taxon>
        <taxon>Bacteroidota</taxon>
        <taxon>Sphingobacteriia</taxon>
        <taxon>Sphingobacteriales</taxon>
        <taxon>Sphingobacteriaceae</taxon>
        <taxon>Parapedobacter</taxon>
    </lineage>
</organism>
<dbReference type="CDD" id="cd00207">
    <property type="entry name" value="fer2"/>
    <property type="match status" value="1"/>
</dbReference>
<comment type="cofactor">
    <cofactor evidence="6">
        <name>[2Fe-2S] cluster</name>
        <dbReference type="ChEBI" id="CHEBI:190135"/>
    </cofactor>
</comment>
<dbReference type="SUPFAM" id="SSF54292">
    <property type="entry name" value="2Fe-2S ferredoxin-like"/>
    <property type="match status" value="1"/>
</dbReference>
<dbReference type="PANTHER" id="PTHR23426">
    <property type="entry name" value="FERREDOXIN/ADRENODOXIN"/>
    <property type="match status" value="1"/>
</dbReference>
<dbReference type="InterPro" id="IPR012675">
    <property type="entry name" value="Beta-grasp_dom_sf"/>
</dbReference>
<dbReference type="InterPro" id="IPR036010">
    <property type="entry name" value="2Fe-2S_ferredoxin-like_sf"/>
</dbReference>